<dbReference type="EMBL" id="BBMR01000015">
    <property type="protein sequence ID" value="GAL22726.1"/>
    <property type="molecule type" value="Genomic_DNA"/>
</dbReference>
<evidence type="ECO:0000259" key="5">
    <source>
        <dbReference type="PROSITE" id="PS50931"/>
    </source>
</evidence>
<dbReference type="PANTHER" id="PTHR30126:SF91">
    <property type="entry name" value="LYSR FAMILY TRANSCRIPTIONAL REGULATOR"/>
    <property type="match status" value="1"/>
</dbReference>
<evidence type="ECO:0000313" key="6">
    <source>
        <dbReference type="EMBL" id="GAL22726.1"/>
    </source>
</evidence>
<protein>
    <submittedName>
        <fullName evidence="6">Transcriptional regulator LysR family</fullName>
    </submittedName>
</protein>
<dbReference type="GO" id="GO:0003700">
    <property type="term" value="F:DNA-binding transcription factor activity"/>
    <property type="evidence" value="ECO:0007669"/>
    <property type="project" value="InterPro"/>
</dbReference>
<comment type="caution">
    <text evidence="6">The sequence shown here is derived from an EMBL/GenBank/DDBJ whole genome shotgun (WGS) entry which is preliminary data.</text>
</comment>
<dbReference type="PROSITE" id="PS50931">
    <property type="entry name" value="HTH_LYSR"/>
    <property type="match status" value="1"/>
</dbReference>
<comment type="similarity">
    <text evidence="1">Belongs to the LysR transcriptional regulatory family.</text>
</comment>
<proteinExistence type="inferred from homology"/>
<evidence type="ECO:0000256" key="4">
    <source>
        <dbReference type="ARBA" id="ARBA00023163"/>
    </source>
</evidence>
<evidence type="ECO:0000313" key="7">
    <source>
        <dbReference type="Proteomes" id="UP000029228"/>
    </source>
</evidence>
<dbReference type="PANTHER" id="PTHR30126">
    <property type="entry name" value="HTH-TYPE TRANSCRIPTIONAL REGULATOR"/>
    <property type="match status" value="1"/>
</dbReference>
<dbReference type="InterPro" id="IPR000847">
    <property type="entry name" value="LysR_HTH_N"/>
</dbReference>
<dbReference type="InterPro" id="IPR005119">
    <property type="entry name" value="LysR_subst-bd"/>
</dbReference>
<keyword evidence="2" id="KW-0805">Transcription regulation</keyword>
<dbReference type="InterPro" id="IPR036388">
    <property type="entry name" value="WH-like_DNA-bd_sf"/>
</dbReference>
<keyword evidence="4" id="KW-0804">Transcription</keyword>
<sequence>MFSLEHMMLFKVAAESTSFSEAAKKSGKAVSTVSKAIAELEVDLDVKLFDRTTRIPKLTEAGERLLVKARLLFSQVDNIAQLSNEMSQSIESHLHVGIGPMITPSTYDTAVSKLSDIFPNTRISLYREMPEILKQNVIDGKLDLAIMTHAGRDSRLTNAGLCSIPLVLICSPDSRLTDFNIVSGDTLFTTRQIVCTSMLENTRMNLWVYAADIWDATSQEDVLRLVEQDLGWACIPQELASERIELGTLVEFNCNVAQGTMQLDVDLVRLENTSQGPVARTFIELLEQTNVQ</sequence>
<dbReference type="Gene3D" id="1.10.10.10">
    <property type="entry name" value="Winged helix-like DNA-binding domain superfamily/Winged helix DNA-binding domain"/>
    <property type="match status" value="1"/>
</dbReference>
<dbReference type="Proteomes" id="UP000029228">
    <property type="component" value="Unassembled WGS sequence"/>
</dbReference>
<dbReference type="SUPFAM" id="SSF53850">
    <property type="entry name" value="Periplasmic binding protein-like II"/>
    <property type="match status" value="1"/>
</dbReference>
<dbReference type="InterPro" id="IPR036390">
    <property type="entry name" value="WH_DNA-bd_sf"/>
</dbReference>
<dbReference type="SUPFAM" id="SSF46785">
    <property type="entry name" value="Winged helix' DNA-binding domain"/>
    <property type="match status" value="1"/>
</dbReference>
<dbReference type="CDD" id="cd05466">
    <property type="entry name" value="PBP2_LTTR_substrate"/>
    <property type="match status" value="1"/>
</dbReference>
<dbReference type="OrthoDB" id="196624at2"/>
<dbReference type="Pfam" id="PF00126">
    <property type="entry name" value="HTH_1"/>
    <property type="match status" value="1"/>
</dbReference>
<name>A0A090S597_9VIBR</name>
<feature type="domain" description="HTH lysR-type" evidence="5">
    <location>
        <begin position="2"/>
        <end position="59"/>
    </location>
</feature>
<evidence type="ECO:0000256" key="3">
    <source>
        <dbReference type="ARBA" id="ARBA00023125"/>
    </source>
</evidence>
<dbReference type="GO" id="GO:0000976">
    <property type="term" value="F:transcription cis-regulatory region binding"/>
    <property type="evidence" value="ECO:0007669"/>
    <property type="project" value="TreeGrafter"/>
</dbReference>
<evidence type="ECO:0000256" key="1">
    <source>
        <dbReference type="ARBA" id="ARBA00009437"/>
    </source>
</evidence>
<organism evidence="6 7">
    <name type="scientific">Vibrio maritimus</name>
    <dbReference type="NCBI Taxonomy" id="990268"/>
    <lineage>
        <taxon>Bacteria</taxon>
        <taxon>Pseudomonadati</taxon>
        <taxon>Pseudomonadota</taxon>
        <taxon>Gammaproteobacteria</taxon>
        <taxon>Vibrionales</taxon>
        <taxon>Vibrionaceae</taxon>
        <taxon>Vibrio</taxon>
    </lineage>
</organism>
<keyword evidence="7" id="KW-1185">Reference proteome</keyword>
<dbReference type="FunFam" id="1.10.10.10:FF:000001">
    <property type="entry name" value="LysR family transcriptional regulator"/>
    <property type="match status" value="1"/>
</dbReference>
<keyword evidence="3" id="KW-0238">DNA-binding</keyword>
<dbReference type="STRING" id="990268.JCM19235_4684"/>
<gene>
    <name evidence="6" type="ORF">JCM19235_4684</name>
</gene>
<evidence type="ECO:0000256" key="2">
    <source>
        <dbReference type="ARBA" id="ARBA00023015"/>
    </source>
</evidence>
<reference evidence="6 7" key="1">
    <citation type="submission" date="2014-09" db="EMBL/GenBank/DDBJ databases">
        <title>Vibrio maritimus JCM 19235. (C45) whole genome shotgun sequence.</title>
        <authorList>
            <person name="Sawabe T."/>
            <person name="Meirelles P."/>
            <person name="Nakanishi M."/>
            <person name="Sayaka M."/>
            <person name="Hattori M."/>
            <person name="Ohkuma M."/>
        </authorList>
    </citation>
    <scope>NUCLEOTIDE SEQUENCE [LARGE SCALE GENOMIC DNA]</scope>
    <source>
        <strain evidence="7">JCM19235</strain>
    </source>
</reference>
<accession>A0A090S597</accession>
<dbReference type="AlphaFoldDB" id="A0A090S597"/>
<dbReference type="Pfam" id="PF03466">
    <property type="entry name" value="LysR_substrate"/>
    <property type="match status" value="1"/>
</dbReference>
<dbReference type="Gene3D" id="3.40.190.290">
    <property type="match status" value="1"/>
</dbReference>